<dbReference type="GO" id="GO:0080043">
    <property type="term" value="F:quercetin 3-O-glucosyltransferase activity"/>
    <property type="evidence" value="ECO:0007669"/>
    <property type="project" value="TreeGrafter"/>
</dbReference>
<proteinExistence type="inferred from homology"/>
<dbReference type="SUPFAM" id="SSF53756">
    <property type="entry name" value="UDP-Glycosyltransferase/glycogen phosphorylase"/>
    <property type="match status" value="1"/>
</dbReference>
<evidence type="ECO:0000313" key="3">
    <source>
        <dbReference type="EMBL" id="CAA7036700.1"/>
    </source>
</evidence>
<dbReference type="PANTHER" id="PTHR11926:SF1482">
    <property type="entry name" value="UDP-GLYCOSYLTRANSFERASE 76E5"/>
    <property type="match status" value="1"/>
</dbReference>
<evidence type="ECO:0000313" key="4">
    <source>
        <dbReference type="Proteomes" id="UP000467841"/>
    </source>
</evidence>
<protein>
    <submittedName>
        <fullName evidence="3">Uncharacterized protein</fullName>
    </submittedName>
</protein>
<accession>A0A6D2J152</accession>
<keyword evidence="2" id="KW-0808">Transferase</keyword>
<evidence type="ECO:0000256" key="2">
    <source>
        <dbReference type="ARBA" id="ARBA00022676"/>
    </source>
</evidence>
<comment type="caution">
    <text evidence="3">The sequence shown here is derived from an EMBL/GenBank/DDBJ whole genome shotgun (WGS) entry which is preliminary data.</text>
</comment>
<comment type="similarity">
    <text evidence="1">Belongs to the UDP-glycosyltransferase family.</text>
</comment>
<gene>
    <name evidence="3" type="ORF">MERR_LOCUS23935</name>
</gene>
<dbReference type="PANTHER" id="PTHR11926">
    <property type="entry name" value="GLUCOSYL/GLUCURONOSYL TRANSFERASES"/>
    <property type="match status" value="1"/>
</dbReference>
<evidence type="ECO:0000256" key="1">
    <source>
        <dbReference type="ARBA" id="ARBA00009995"/>
    </source>
</evidence>
<reference evidence="3" key="1">
    <citation type="submission" date="2020-01" db="EMBL/GenBank/DDBJ databases">
        <authorList>
            <person name="Mishra B."/>
        </authorList>
    </citation>
    <scope>NUCLEOTIDE SEQUENCE [LARGE SCALE GENOMIC DNA]</scope>
</reference>
<dbReference type="Gene3D" id="3.40.50.2000">
    <property type="entry name" value="Glycogen Phosphorylase B"/>
    <property type="match status" value="1"/>
</dbReference>
<organism evidence="3 4">
    <name type="scientific">Microthlaspi erraticum</name>
    <dbReference type="NCBI Taxonomy" id="1685480"/>
    <lineage>
        <taxon>Eukaryota</taxon>
        <taxon>Viridiplantae</taxon>
        <taxon>Streptophyta</taxon>
        <taxon>Embryophyta</taxon>
        <taxon>Tracheophyta</taxon>
        <taxon>Spermatophyta</taxon>
        <taxon>Magnoliopsida</taxon>
        <taxon>eudicotyledons</taxon>
        <taxon>Gunneridae</taxon>
        <taxon>Pentapetalae</taxon>
        <taxon>rosids</taxon>
        <taxon>malvids</taxon>
        <taxon>Brassicales</taxon>
        <taxon>Brassicaceae</taxon>
        <taxon>Coluteocarpeae</taxon>
        <taxon>Microthlaspi</taxon>
    </lineage>
</organism>
<dbReference type="GO" id="GO:0080044">
    <property type="term" value="F:quercetin 7-O-glucosyltransferase activity"/>
    <property type="evidence" value="ECO:0007669"/>
    <property type="project" value="TreeGrafter"/>
</dbReference>
<dbReference type="EMBL" id="CACVBM020001163">
    <property type="protein sequence ID" value="CAA7036700.1"/>
    <property type="molecule type" value="Genomic_DNA"/>
</dbReference>
<dbReference type="Proteomes" id="UP000467841">
    <property type="component" value="Unassembled WGS sequence"/>
</dbReference>
<keyword evidence="4" id="KW-1185">Reference proteome</keyword>
<dbReference type="OrthoDB" id="5835829at2759"/>
<sequence>MQLGQALNLKGFSITVAVGESNQVSSSQDFPDFHFVPIQESLPVSQIQILGPVEFLKKLNKTSEASFKDCIAQLLLQQGNDIACIIYDELMYFSEAAAKEFKLPIVIFSTASATNQVCVRVLSKLDDKKFLIDIEDPEEQDKVPLPLT</sequence>
<name>A0A6D2J152_9BRAS</name>
<keyword evidence="2" id="KW-0328">Glycosyltransferase</keyword>
<dbReference type="AlphaFoldDB" id="A0A6D2J152"/>